<dbReference type="InterPro" id="IPR006157">
    <property type="entry name" value="FolB_dom"/>
</dbReference>
<evidence type="ECO:0000256" key="3">
    <source>
        <dbReference type="ARBA" id="ARBA00005708"/>
    </source>
</evidence>
<evidence type="ECO:0000313" key="12">
    <source>
        <dbReference type="EMBL" id="CAB4991162.1"/>
    </source>
</evidence>
<evidence type="ECO:0000313" key="10">
    <source>
        <dbReference type="EMBL" id="CAB4665313.1"/>
    </source>
</evidence>
<evidence type="ECO:0000256" key="6">
    <source>
        <dbReference type="ARBA" id="ARBA00023239"/>
    </source>
</evidence>
<evidence type="ECO:0000313" key="9">
    <source>
        <dbReference type="EMBL" id="CAB4536480.1"/>
    </source>
</evidence>
<dbReference type="Pfam" id="PF02152">
    <property type="entry name" value="FolB"/>
    <property type="match status" value="1"/>
</dbReference>
<comment type="pathway">
    <text evidence="2">Cofactor biosynthesis; tetrahydrofolate biosynthesis; 2-amino-4-hydroxy-6-hydroxymethyl-7,8-dihydropteridine diphosphate from 7,8-dihydroneopterin triphosphate: step 3/4.</text>
</comment>
<dbReference type="EC" id="4.1.2.25" evidence="4"/>
<evidence type="ECO:0000256" key="2">
    <source>
        <dbReference type="ARBA" id="ARBA00005013"/>
    </source>
</evidence>
<dbReference type="NCBIfam" id="TIGR00525">
    <property type="entry name" value="folB"/>
    <property type="match status" value="1"/>
</dbReference>
<dbReference type="InterPro" id="IPR006156">
    <property type="entry name" value="Dihydroneopterin_aldolase"/>
</dbReference>
<dbReference type="GO" id="GO:0004150">
    <property type="term" value="F:dihydroneopterin aldolase activity"/>
    <property type="evidence" value="ECO:0007669"/>
    <property type="project" value="UniProtKB-EC"/>
</dbReference>
<dbReference type="Gene3D" id="3.30.1130.10">
    <property type="match status" value="1"/>
</dbReference>
<organism evidence="10">
    <name type="scientific">freshwater metagenome</name>
    <dbReference type="NCBI Taxonomy" id="449393"/>
    <lineage>
        <taxon>unclassified sequences</taxon>
        <taxon>metagenomes</taxon>
        <taxon>ecological metagenomes</taxon>
    </lineage>
</organism>
<dbReference type="EMBL" id="CAFBOX010000017">
    <property type="protein sequence ID" value="CAB4991162.1"/>
    <property type="molecule type" value="Genomic_DNA"/>
</dbReference>
<dbReference type="FunFam" id="3.30.1130.10:FF:000003">
    <property type="entry name" value="7,8-dihydroneopterin aldolase"/>
    <property type="match status" value="1"/>
</dbReference>
<protein>
    <recommendedName>
        <fullName evidence="4">dihydroneopterin aldolase</fullName>
        <ecNumber evidence="4">4.1.2.25</ecNumber>
    </recommendedName>
    <alternativeName>
        <fullName evidence="7">7,8-dihydroneopterin aldolase</fullName>
    </alternativeName>
</protein>
<name>A0A6J6LY10_9ZZZZ</name>
<dbReference type="NCBIfam" id="TIGR00526">
    <property type="entry name" value="folB_dom"/>
    <property type="match status" value="1"/>
</dbReference>
<evidence type="ECO:0000256" key="4">
    <source>
        <dbReference type="ARBA" id="ARBA00013043"/>
    </source>
</evidence>
<comment type="similarity">
    <text evidence="3">Belongs to the DHNA family.</text>
</comment>
<gene>
    <name evidence="9" type="ORF">UFOPK1438_00245</name>
    <name evidence="10" type="ORF">UFOPK2329_00192</name>
    <name evidence="11" type="ORF">UFOPK3166_00250</name>
    <name evidence="12" type="ORF">UFOPK4035_00201</name>
    <name evidence="13" type="ORF">UFOPK4087_00164</name>
</gene>
<evidence type="ECO:0000313" key="11">
    <source>
        <dbReference type="EMBL" id="CAB4819058.1"/>
    </source>
</evidence>
<evidence type="ECO:0000256" key="5">
    <source>
        <dbReference type="ARBA" id="ARBA00022909"/>
    </source>
</evidence>
<comment type="catalytic activity">
    <reaction evidence="1">
        <text>7,8-dihydroneopterin = 6-hydroxymethyl-7,8-dihydropterin + glycolaldehyde</text>
        <dbReference type="Rhea" id="RHEA:10540"/>
        <dbReference type="ChEBI" id="CHEBI:17001"/>
        <dbReference type="ChEBI" id="CHEBI:17071"/>
        <dbReference type="ChEBI" id="CHEBI:44841"/>
        <dbReference type="EC" id="4.1.2.25"/>
    </reaction>
</comment>
<reference evidence="10" key="1">
    <citation type="submission" date="2020-05" db="EMBL/GenBank/DDBJ databases">
        <authorList>
            <person name="Chiriac C."/>
            <person name="Salcher M."/>
            <person name="Ghai R."/>
            <person name="Kavagutti S V."/>
        </authorList>
    </citation>
    <scope>NUCLEOTIDE SEQUENCE</scope>
</reference>
<dbReference type="EMBL" id="CAFBPH010000016">
    <property type="protein sequence ID" value="CAB5005478.1"/>
    <property type="molecule type" value="Genomic_DNA"/>
</dbReference>
<dbReference type="EMBL" id="CAEZSM010000018">
    <property type="protein sequence ID" value="CAB4536480.1"/>
    <property type="molecule type" value="Genomic_DNA"/>
</dbReference>
<evidence type="ECO:0000256" key="1">
    <source>
        <dbReference type="ARBA" id="ARBA00001353"/>
    </source>
</evidence>
<sequence length="120" mass="13054">MSDQILLAGIRAFGYHGLFDFEAEEGQNFLVDLAISIDLSKASVSDSLSDTVDYGAIAELVVEEIEGDRVILIERLAGKIGDRVLALDTKISKVEITVHKPQAPVKAELSDIAVKITRTR</sequence>
<evidence type="ECO:0000256" key="7">
    <source>
        <dbReference type="ARBA" id="ARBA00032903"/>
    </source>
</evidence>
<feature type="domain" description="Dihydroneopterin aldolase/epimerase" evidence="8">
    <location>
        <begin position="5"/>
        <end position="118"/>
    </location>
</feature>
<dbReference type="SUPFAM" id="SSF55620">
    <property type="entry name" value="Tetrahydrobiopterin biosynthesis enzymes-like"/>
    <property type="match status" value="1"/>
</dbReference>
<keyword evidence="5" id="KW-0289">Folate biosynthesis</keyword>
<dbReference type="AlphaFoldDB" id="A0A6J6LY10"/>
<dbReference type="EMBL" id="CAFABD010000022">
    <property type="protein sequence ID" value="CAB4819058.1"/>
    <property type="molecule type" value="Genomic_DNA"/>
</dbReference>
<proteinExistence type="inferred from homology"/>
<dbReference type="GO" id="GO:0005737">
    <property type="term" value="C:cytoplasm"/>
    <property type="evidence" value="ECO:0007669"/>
    <property type="project" value="TreeGrafter"/>
</dbReference>
<evidence type="ECO:0000313" key="13">
    <source>
        <dbReference type="EMBL" id="CAB5005478.1"/>
    </source>
</evidence>
<accession>A0A6J6LY10</accession>
<dbReference type="SMART" id="SM00905">
    <property type="entry name" value="FolB"/>
    <property type="match status" value="1"/>
</dbReference>
<dbReference type="PANTHER" id="PTHR42844:SF1">
    <property type="entry name" value="DIHYDRONEOPTERIN ALDOLASE 1-RELATED"/>
    <property type="match status" value="1"/>
</dbReference>
<dbReference type="EMBL" id="CAEZWZ010000013">
    <property type="protein sequence ID" value="CAB4665313.1"/>
    <property type="molecule type" value="Genomic_DNA"/>
</dbReference>
<keyword evidence="6" id="KW-0456">Lyase</keyword>
<dbReference type="CDD" id="cd00534">
    <property type="entry name" value="DHNA_DHNTPE"/>
    <property type="match status" value="1"/>
</dbReference>
<evidence type="ECO:0000259" key="8">
    <source>
        <dbReference type="SMART" id="SM00905"/>
    </source>
</evidence>
<dbReference type="InterPro" id="IPR043133">
    <property type="entry name" value="GTP-CH-I_C/QueF"/>
</dbReference>
<dbReference type="GO" id="GO:0046656">
    <property type="term" value="P:folic acid biosynthetic process"/>
    <property type="evidence" value="ECO:0007669"/>
    <property type="project" value="UniProtKB-KW"/>
</dbReference>
<dbReference type="PANTHER" id="PTHR42844">
    <property type="entry name" value="DIHYDRONEOPTERIN ALDOLASE 1-RELATED"/>
    <property type="match status" value="1"/>
</dbReference>